<evidence type="ECO:0000313" key="2">
    <source>
        <dbReference type="EMBL" id="MBB4284463.1"/>
    </source>
</evidence>
<dbReference type="Proteomes" id="UP000555728">
    <property type="component" value="Unassembled WGS sequence"/>
</dbReference>
<evidence type="ECO:0000256" key="1">
    <source>
        <dbReference type="ARBA" id="ARBA00022649"/>
    </source>
</evidence>
<accession>A0A7W6RWC4</accession>
<proteinExistence type="predicted"/>
<dbReference type="Gene3D" id="3.30.2310.20">
    <property type="entry name" value="RelE-like"/>
    <property type="match status" value="1"/>
</dbReference>
<gene>
    <name evidence="2" type="ORF">GGD88_000169</name>
</gene>
<protein>
    <submittedName>
        <fullName evidence="2">Plasmid stabilization system protein ParE</fullName>
    </submittedName>
</protein>
<sequence>MPGYDAVLTARAVRDIRNALAFLAVEAPHHADDWLSDLQRVVVALGTFPRAHPIAPEAHRLDAEVRHVVMGRTGRWRVFFTVDGTTVQVLHIRHTSRAPWQP</sequence>
<keyword evidence="1" id="KW-1277">Toxin-antitoxin system</keyword>
<dbReference type="AlphaFoldDB" id="A0A7W6RWC4"/>
<dbReference type="InterPro" id="IPR035093">
    <property type="entry name" value="RelE/ParE_toxin_dom_sf"/>
</dbReference>
<name>A0A7W6RWC4_9PROT</name>
<dbReference type="EMBL" id="JACIGI010000001">
    <property type="protein sequence ID" value="MBB4284463.1"/>
    <property type="molecule type" value="Genomic_DNA"/>
</dbReference>
<evidence type="ECO:0000313" key="3">
    <source>
        <dbReference type="Proteomes" id="UP000555728"/>
    </source>
</evidence>
<reference evidence="2 3" key="1">
    <citation type="submission" date="2020-08" db="EMBL/GenBank/DDBJ databases">
        <title>Genome sequencing of Purple Non-Sulfur Bacteria from various extreme environments.</title>
        <authorList>
            <person name="Mayer M."/>
        </authorList>
    </citation>
    <scope>NUCLEOTIDE SEQUENCE [LARGE SCALE GENOMIC DNA]</scope>
    <source>
        <strain evidence="2 3">JA135</strain>
    </source>
</reference>
<organism evidence="2 3">
    <name type="scientific">Roseospira goensis</name>
    <dbReference type="NCBI Taxonomy" id="391922"/>
    <lineage>
        <taxon>Bacteria</taxon>
        <taxon>Pseudomonadati</taxon>
        <taxon>Pseudomonadota</taxon>
        <taxon>Alphaproteobacteria</taxon>
        <taxon>Rhodospirillales</taxon>
        <taxon>Rhodospirillaceae</taxon>
        <taxon>Roseospira</taxon>
    </lineage>
</organism>
<comment type="caution">
    <text evidence="2">The sequence shown here is derived from an EMBL/GenBank/DDBJ whole genome shotgun (WGS) entry which is preliminary data.</text>
</comment>
<keyword evidence="3" id="KW-1185">Reference proteome</keyword>
<dbReference type="RefSeq" id="WP_184430932.1">
    <property type="nucleotide sequence ID" value="NZ_JACIGI010000001.1"/>
</dbReference>
<dbReference type="Pfam" id="PF05016">
    <property type="entry name" value="ParE_toxin"/>
    <property type="match status" value="1"/>
</dbReference>
<dbReference type="InterPro" id="IPR007712">
    <property type="entry name" value="RelE/ParE_toxin"/>
</dbReference>